<keyword evidence="3 6" id="KW-0812">Transmembrane</keyword>
<name>A0A7C3MHB5_DICTH</name>
<proteinExistence type="predicted"/>
<dbReference type="PANTHER" id="PTHR38825">
    <property type="entry name" value="LYSINE EXPORTER PROTEIN (LYSE/YGGA)"/>
    <property type="match status" value="1"/>
</dbReference>
<gene>
    <name evidence="7" type="ORF">ENW00_02880</name>
</gene>
<dbReference type="InterPro" id="IPR001123">
    <property type="entry name" value="LeuE-type"/>
</dbReference>
<protein>
    <submittedName>
        <fullName evidence="7">Lysine transporter LysE</fullName>
    </submittedName>
</protein>
<dbReference type="Pfam" id="PF01810">
    <property type="entry name" value="LysE"/>
    <property type="match status" value="1"/>
</dbReference>
<evidence type="ECO:0000256" key="3">
    <source>
        <dbReference type="ARBA" id="ARBA00022692"/>
    </source>
</evidence>
<feature type="transmembrane region" description="Helical" evidence="6">
    <location>
        <begin position="44"/>
        <end position="62"/>
    </location>
</feature>
<comment type="subcellular location">
    <subcellularLocation>
        <location evidence="1">Cell membrane</location>
        <topology evidence="1">Multi-pass membrane protein</topology>
    </subcellularLocation>
</comment>
<dbReference type="PANTHER" id="PTHR38825:SF1">
    <property type="entry name" value="TRANSPORTER, LYSE FAMILY"/>
    <property type="match status" value="1"/>
</dbReference>
<dbReference type="GO" id="GO:0005886">
    <property type="term" value="C:plasma membrane"/>
    <property type="evidence" value="ECO:0007669"/>
    <property type="project" value="UniProtKB-SubCell"/>
</dbReference>
<evidence type="ECO:0000256" key="5">
    <source>
        <dbReference type="ARBA" id="ARBA00023136"/>
    </source>
</evidence>
<evidence type="ECO:0000256" key="2">
    <source>
        <dbReference type="ARBA" id="ARBA00022475"/>
    </source>
</evidence>
<feature type="transmembrane region" description="Helical" evidence="6">
    <location>
        <begin position="74"/>
        <end position="95"/>
    </location>
</feature>
<dbReference type="GO" id="GO:0006865">
    <property type="term" value="P:amino acid transport"/>
    <property type="evidence" value="ECO:0007669"/>
    <property type="project" value="InterPro"/>
</dbReference>
<evidence type="ECO:0000256" key="6">
    <source>
        <dbReference type="SAM" id="Phobius"/>
    </source>
</evidence>
<accession>A0A7C3MHB5</accession>
<evidence type="ECO:0000256" key="4">
    <source>
        <dbReference type="ARBA" id="ARBA00022989"/>
    </source>
</evidence>
<organism evidence="7">
    <name type="scientific">Dictyoglomus thermophilum</name>
    <dbReference type="NCBI Taxonomy" id="14"/>
    <lineage>
        <taxon>Bacteria</taxon>
        <taxon>Pseudomonadati</taxon>
        <taxon>Dictyoglomota</taxon>
        <taxon>Dictyoglomia</taxon>
        <taxon>Dictyoglomales</taxon>
        <taxon>Dictyoglomaceae</taxon>
        <taxon>Dictyoglomus</taxon>
    </lineage>
</organism>
<reference evidence="7" key="1">
    <citation type="journal article" date="2020" name="mSystems">
        <title>Genome- and Community-Level Interaction Insights into Carbon Utilization and Element Cycling Functions of Hydrothermarchaeota in Hydrothermal Sediment.</title>
        <authorList>
            <person name="Zhou Z."/>
            <person name="Liu Y."/>
            <person name="Xu W."/>
            <person name="Pan J."/>
            <person name="Luo Z.H."/>
            <person name="Li M."/>
        </authorList>
    </citation>
    <scope>NUCLEOTIDE SEQUENCE [LARGE SCALE GENOMIC DNA]</scope>
    <source>
        <strain evidence="7">SpSt-81</strain>
    </source>
</reference>
<comment type="caution">
    <text evidence="7">The sequence shown here is derived from an EMBL/GenBank/DDBJ whole genome shotgun (WGS) entry which is preliminary data.</text>
</comment>
<keyword evidence="5 6" id="KW-0472">Membrane</keyword>
<dbReference type="EMBL" id="DTIN01000009">
    <property type="protein sequence ID" value="HFX13088.1"/>
    <property type="molecule type" value="Genomic_DNA"/>
</dbReference>
<keyword evidence="2" id="KW-1003">Cell membrane</keyword>
<evidence type="ECO:0000313" key="7">
    <source>
        <dbReference type="EMBL" id="HFX13088.1"/>
    </source>
</evidence>
<dbReference type="AlphaFoldDB" id="A0A7C3MHB5"/>
<feature type="transmembrane region" description="Helical" evidence="6">
    <location>
        <begin position="185"/>
        <end position="206"/>
    </location>
</feature>
<keyword evidence="4 6" id="KW-1133">Transmembrane helix</keyword>
<sequence>MVVFNLFITSFVVGFSGASAPGPMMTMVITQCSLKGWKDSIKIVFGHAMLEAVLIILLLLGLQPFLQDPTFLKIFTFLGSIFLSYMGISLFISLIKKSSLELKNSDPIKIPLPLAGALVSLSNPYWLIWWVTVGVTFLGQARSFFMLGILSFYVGHIFSDFVWYIFIGFVGQGLALPLWNKLYKIILYLASFSLIFFSVYFLKYVILG</sequence>
<evidence type="ECO:0000256" key="1">
    <source>
        <dbReference type="ARBA" id="ARBA00004651"/>
    </source>
</evidence>